<feature type="region of interest" description="Disordered" evidence="1">
    <location>
        <begin position="701"/>
        <end position="739"/>
    </location>
</feature>
<feature type="region of interest" description="Disordered" evidence="1">
    <location>
        <begin position="207"/>
        <end position="417"/>
    </location>
</feature>
<organism evidence="2 3">
    <name type="scientific">Phakopsora pachyrhizi</name>
    <name type="common">Asian soybean rust disease fungus</name>
    <dbReference type="NCBI Taxonomy" id="170000"/>
    <lineage>
        <taxon>Eukaryota</taxon>
        <taxon>Fungi</taxon>
        <taxon>Dikarya</taxon>
        <taxon>Basidiomycota</taxon>
        <taxon>Pucciniomycotina</taxon>
        <taxon>Pucciniomycetes</taxon>
        <taxon>Pucciniales</taxon>
        <taxon>Phakopsoraceae</taxon>
        <taxon>Phakopsora</taxon>
    </lineage>
</organism>
<accession>A0AAV0AKM2</accession>
<gene>
    <name evidence="2" type="ORF">PPACK8108_LOCUS3747</name>
</gene>
<evidence type="ECO:0000313" key="3">
    <source>
        <dbReference type="Proteomes" id="UP001153365"/>
    </source>
</evidence>
<comment type="caution">
    <text evidence="2">The sequence shown here is derived from an EMBL/GenBank/DDBJ whole genome shotgun (WGS) entry which is preliminary data.</text>
</comment>
<feature type="compositionally biased region" description="Polar residues" evidence="1">
    <location>
        <begin position="305"/>
        <end position="316"/>
    </location>
</feature>
<dbReference type="Proteomes" id="UP001153365">
    <property type="component" value="Unassembled WGS sequence"/>
</dbReference>
<dbReference type="AlphaFoldDB" id="A0AAV0AKM2"/>
<sequence length="799" mass="83083">MCLFVCFIFYLFFLIILSIFDLNFSTGFNQKITSVSSPTVTDIDTRIKRWVIGQPKAEEISELFELISTRESERTDALFKMLQEVRQQAEAREKEFNRLLEKIQRLGVDRQRDFSESPFQAPRSSPPESFVDEITPEQSASRPQSSLGPHQESERRATQEAFRPSVREAAAVADIIAASLTSGIREASRSSSFKGEPNAINFQSSAMSEGFNQNGNPLSPKSDSDQTVKQESYRGASGASTPRLENNGSRSKGGSIAFEGDRVTARSAMPRSQTPSNRPESTHSGPVGLALGGPSGDVEDLSAMSAKQSARSNSRPHSIAVRSVRCSSQLGSLTESISPSGKIAASVSRSVKSKSTTSSVKEGLVAPNTKAGSNAESCKDGSAALGSKASSVAPTAKSGSKAQSCKDGSVAPSSKASSVASNVIAGSKAQSCKDGSVAPSSKASSVASNVIAGSKAQSCKDQSVAPSSKASLVASSIKSGTKAHSCKDEFAAPGSKALSVASNVIAGLKAQSCKDEFAAPGSKASSVASNIKSGSKAQSCKDGSVAPSSKASSVASNVIAGSIAQSAREGSIAKSVQGGTVAQSTKEGSVASSSRAESSPTTPKVESMQPESAAHIVKVPSVAPSMMADSTAHNIKTGSRASTIKTASRASSFMGAEPIAAINSVEALDEVLGDDEPREDLEPENLNEVEDEGKIEDLREEKGGGEVEPNGDVPINEREDCGADKVGEGGSKINDDEGGKKLIELIDEGAGNSDGDAVKKEEGIDSTRSQTISIVPSSINISGKWIREGPAGFKFIMHI</sequence>
<feature type="compositionally biased region" description="Polar residues" evidence="1">
    <location>
        <begin position="577"/>
        <end position="587"/>
    </location>
</feature>
<feature type="compositionally biased region" description="Basic and acidic residues" evidence="1">
    <location>
        <begin position="222"/>
        <end position="232"/>
    </location>
</feature>
<feature type="compositionally biased region" description="Polar residues" evidence="1">
    <location>
        <begin position="238"/>
        <end position="252"/>
    </location>
</feature>
<protein>
    <submittedName>
        <fullName evidence="2">Uncharacterized protein</fullName>
    </submittedName>
</protein>
<feature type="compositionally biased region" description="Polar residues" evidence="1">
    <location>
        <begin position="207"/>
        <end position="221"/>
    </location>
</feature>
<feature type="region of interest" description="Disordered" evidence="1">
    <location>
        <begin position="574"/>
        <end position="613"/>
    </location>
</feature>
<reference evidence="2" key="1">
    <citation type="submission" date="2022-06" db="EMBL/GenBank/DDBJ databases">
        <authorList>
            <consortium name="SYNGENTA / RWTH Aachen University"/>
        </authorList>
    </citation>
    <scope>NUCLEOTIDE SEQUENCE</scope>
</reference>
<name>A0AAV0AKM2_PHAPC</name>
<feature type="compositionally biased region" description="Polar residues" evidence="1">
    <location>
        <begin position="325"/>
        <end position="339"/>
    </location>
</feature>
<feature type="compositionally biased region" description="Low complexity" evidence="1">
    <location>
        <begin position="589"/>
        <end position="599"/>
    </location>
</feature>
<feature type="compositionally biased region" description="Low complexity" evidence="1">
    <location>
        <begin position="346"/>
        <end position="361"/>
    </location>
</feature>
<feature type="compositionally biased region" description="Polar residues" evidence="1">
    <location>
        <begin position="388"/>
        <end position="403"/>
    </location>
</feature>
<feature type="compositionally biased region" description="Polar residues" evidence="1">
    <location>
        <begin position="270"/>
        <end position="284"/>
    </location>
</feature>
<feature type="compositionally biased region" description="Polar residues" evidence="1">
    <location>
        <begin position="136"/>
        <end position="148"/>
    </location>
</feature>
<feature type="compositionally biased region" description="Basic and acidic residues" evidence="1">
    <location>
        <begin position="715"/>
        <end position="739"/>
    </location>
</feature>
<keyword evidence="3" id="KW-1185">Reference proteome</keyword>
<evidence type="ECO:0000313" key="2">
    <source>
        <dbReference type="EMBL" id="CAH7669172.1"/>
    </source>
</evidence>
<proteinExistence type="predicted"/>
<evidence type="ECO:0000256" key="1">
    <source>
        <dbReference type="SAM" id="MobiDB-lite"/>
    </source>
</evidence>
<feature type="region of interest" description="Disordered" evidence="1">
    <location>
        <begin position="111"/>
        <end position="164"/>
    </location>
</feature>
<dbReference type="EMBL" id="CALTRL010000666">
    <property type="protein sequence ID" value="CAH7669172.1"/>
    <property type="molecule type" value="Genomic_DNA"/>
</dbReference>